<sequence length="187" mass="21107">MGRVALEAGVGELRHRGEFDKDNETKQLVDIIDKGRKRISKCCKINWWNLIRNGVAIRRLSLREGSSNGNEMCSQVADVGAFKVPKPQGQVVRFDEHWKELKTQLFKEGVSVIVVYAPGGSGKSTLVKQLCQDEEKHSKTPKVEVILQKLHVKNHSGVSEFQSEEDCLNQQEQKFKARGNQSHITDP</sequence>
<comment type="caution">
    <text evidence="1">The sequence shown here is derived from an EMBL/GenBank/DDBJ whole genome shotgun (WGS) entry which is preliminary data.</text>
</comment>
<evidence type="ECO:0008006" key="3">
    <source>
        <dbReference type="Google" id="ProtNLM"/>
    </source>
</evidence>
<keyword evidence="2" id="KW-1185">Reference proteome</keyword>
<proteinExistence type="predicted"/>
<dbReference type="AlphaFoldDB" id="A0A6A3BIP9"/>
<dbReference type="InterPro" id="IPR027417">
    <property type="entry name" value="P-loop_NTPase"/>
</dbReference>
<dbReference type="Proteomes" id="UP000436088">
    <property type="component" value="Unassembled WGS sequence"/>
</dbReference>
<gene>
    <name evidence="1" type="ORF">F3Y22_tig00110105pilonHSYRG00033</name>
</gene>
<evidence type="ECO:0000313" key="2">
    <source>
        <dbReference type="Proteomes" id="UP000436088"/>
    </source>
</evidence>
<organism evidence="1 2">
    <name type="scientific">Hibiscus syriacus</name>
    <name type="common">Rose of Sharon</name>
    <dbReference type="NCBI Taxonomy" id="106335"/>
    <lineage>
        <taxon>Eukaryota</taxon>
        <taxon>Viridiplantae</taxon>
        <taxon>Streptophyta</taxon>
        <taxon>Embryophyta</taxon>
        <taxon>Tracheophyta</taxon>
        <taxon>Spermatophyta</taxon>
        <taxon>Magnoliopsida</taxon>
        <taxon>eudicotyledons</taxon>
        <taxon>Gunneridae</taxon>
        <taxon>Pentapetalae</taxon>
        <taxon>rosids</taxon>
        <taxon>malvids</taxon>
        <taxon>Malvales</taxon>
        <taxon>Malvaceae</taxon>
        <taxon>Malvoideae</taxon>
        <taxon>Hibiscus</taxon>
    </lineage>
</organism>
<dbReference type="EMBL" id="VEPZ02000840">
    <property type="protein sequence ID" value="KAE8716906.1"/>
    <property type="molecule type" value="Genomic_DNA"/>
</dbReference>
<accession>A0A6A3BIP9</accession>
<dbReference type="Gene3D" id="3.40.50.300">
    <property type="entry name" value="P-loop containing nucleotide triphosphate hydrolases"/>
    <property type="match status" value="1"/>
</dbReference>
<dbReference type="SUPFAM" id="SSF52540">
    <property type="entry name" value="P-loop containing nucleoside triphosphate hydrolases"/>
    <property type="match status" value="1"/>
</dbReference>
<reference evidence="1" key="1">
    <citation type="submission" date="2019-09" db="EMBL/GenBank/DDBJ databases">
        <title>Draft genome information of white flower Hibiscus syriacus.</title>
        <authorList>
            <person name="Kim Y.-M."/>
        </authorList>
    </citation>
    <scope>NUCLEOTIDE SEQUENCE [LARGE SCALE GENOMIC DNA]</scope>
    <source>
        <strain evidence="1">YM2019G1</strain>
    </source>
</reference>
<protein>
    <recommendedName>
        <fullName evidence="3">NB-ARC domain-containing protein</fullName>
    </recommendedName>
</protein>
<evidence type="ECO:0000313" key="1">
    <source>
        <dbReference type="EMBL" id="KAE8716906.1"/>
    </source>
</evidence>
<name>A0A6A3BIP9_HIBSY</name>